<organism evidence="2 3">
    <name type="scientific">Methylophaga nitratireducenticrescens</name>
    <dbReference type="NCBI Taxonomy" id="754476"/>
    <lineage>
        <taxon>Bacteria</taxon>
        <taxon>Pseudomonadati</taxon>
        <taxon>Pseudomonadota</taxon>
        <taxon>Gammaproteobacteria</taxon>
        <taxon>Thiotrichales</taxon>
        <taxon>Piscirickettsiaceae</taxon>
        <taxon>Methylophaga</taxon>
    </lineage>
</organism>
<reference evidence="2 3" key="1">
    <citation type="journal article" date="2012" name="J. Bacteriol.">
        <title>Complete genome sequences of Methylophaga sp. strain JAM1 and Methylophaga sp. strain JAM7.</title>
        <authorList>
            <person name="Villeneuve C."/>
            <person name="Martineau C."/>
            <person name="Mauffrey F."/>
            <person name="Villemur R."/>
        </authorList>
    </citation>
    <scope>NUCLEOTIDE SEQUENCE [LARGE SCALE GENOMIC DNA]</scope>
    <source>
        <strain evidence="2 3">JAM1</strain>
    </source>
</reference>
<evidence type="ECO:0000256" key="1">
    <source>
        <dbReference type="SAM" id="MobiDB-lite"/>
    </source>
</evidence>
<evidence type="ECO:0000313" key="3">
    <source>
        <dbReference type="Proteomes" id="UP000009144"/>
    </source>
</evidence>
<dbReference type="HOGENOM" id="CLU_3292310_0_0_6"/>
<dbReference type="AlphaFoldDB" id="I1XJS5"/>
<dbReference type="STRING" id="754476.Q7A_1826"/>
<evidence type="ECO:0000313" key="2">
    <source>
        <dbReference type="EMBL" id="AFI84644.1"/>
    </source>
</evidence>
<proteinExistence type="predicted"/>
<keyword evidence="3" id="KW-1185">Reference proteome</keyword>
<dbReference type="Proteomes" id="UP000009144">
    <property type="component" value="Chromosome"/>
</dbReference>
<feature type="region of interest" description="Disordered" evidence="1">
    <location>
        <begin position="1"/>
        <end position="40"/>
    </location>
</feature>
<reference evidence="2 3" key="2">
    <citation type="journal article" date="2013" name="Int. J. Syst. Evol. Microbiol.">
        <title>Methylophaga nitratireducenticrescens sp. nov. and Methylophaga frappieri sp. nov., isolated from the biofilm of the methanol-fed denitrification system treating the seawater at the Montreal Biodome.</title>
        <authorList>
            <person name="Villeneuve C."/>
            <person name="Martineau C."/>
            <person name="Mauffrey F."/>
            <person name="Villemur R."/>
        </authorList>
    </citation>
    <scope>NUCLEOTIDE SEQUENCE [LARGE SCALE GENOMIC DNA]</scope>
    <source>
        <strain evidence="2 3">JAM1</strain>
    </source>
</reference>
<sequence length="40" mass="4683">MHKGHGDHGENSKDEHQHQDAEEAYRRGLEDGRKKTNDRL</sequence>
<name>I1XJS5_METNJ</name>
<dbReference type="PATRIC" id="fig|754476.3.peg.1805"/>
<accession>I1XJS5</accession>
<protein>
    <submittedName>
        <fullName evidence="2">Uncharacterized protein</fullName>
    </submittedName>
</protein>
<dbReference type="EMBL" id="CP003390">
    <property type="protein sequence ID" value="AFI84644.1"/>
    <property type="molecule type" value="Genomic_DNA"/>
</dbReference>
<gene>
    <name evidence="2" type="ordered locus">Q7A_1826</name>
</gene>